<dbReference type="SUPFAM" id="SSF53649">
    <property type="entry name" value="Alkaline phosphatase-like"/>
    <property type="match status" value="1"/>
</dbReference>
<organism evidence="3 4">
    <name type="scientific">Rhodopirellula baltica WH47</name>
    <dbReference type="NCBI Taxonomy" id="991778"/>
    <lineage>
        <taxon>Bacteria</taxon>
        <taxon>Pseudomonadati</taxon>
        <taxon>Planctomycetota</taxon>
        <taxon>Planctomycetia</taxon>
        <taxon>Pirellulales</taxon>
        <taxon>Pirellulaceae</taxon>
        <taxon>Rhodopirellula</taxon>
    </lineage>
</organism>
<gene>
    <name evidence="3" type="ORF">RBWH47_06062</name>
</gene>
<dbReference type="InterPro" id="IPR000917">
    <property type="entry name" value="Sulfatase_N"/>
</dbReference>
<dbReference type="Proteomes" id="UP000006222">
    <property type="component" value="Unassembled WGS sequence"/>
</dbReference>
<comment type="caution">
    <text evidence="3">The sequence shown here is derived from an EMBL/GenBank/DDBJ whole genome shotgun (WGS) entry which is preliminary data.</text>
</comment>
<protein>
    <submittedName>
        <fullName evidence="3">Sulfatase</fullName>
        <ecNumber evidence="3">3.1.6.1</ecNumber>
    </submittedName>
</protein>
<sequence>MGVGAFAITLIVLRWSTIKLANACQTHLKSGVFEIAFSPWTSAWAASLPSIVLVATLWMLAAPEFNSIVSGNTNRHPWNLTGLASPKKALKRSASQVESELTTQSRQFQHRLNVVNNLEDLQHARSPQPADVVVIVVESLRPELISPECMPRIHHLAKQGIWFGNHYSGGNGSSLGIFSLVNGTDATWFYLSSIRFSPAMNDLFRQAGYELGFFAGVDDWQPFQMDAFINDSQYDVFHTESRDWLASDRRAIAKAKSFLAPDGQRPPRLAVVYLYSTHAPFDVNPEDTPHRPFASRDYPIPYTPSQRDQIWNRYRNAAKSIDTELVELLDPTNRFIVVAGDHGESFLEDGTIGHGTRCSEVQLRTPVVIAGPAVESRKLTFTTSHADVLPTLLSLIGIQVSRPDLFDGEDVLRTSMHRKQIVALADFLHEEVVLLPRNRTTRDASYRRNHFGLRCRYSHLDSRFVSISSVDQRGLDIVGEDGVELARQWIRENPSRFRPSDKSRSPAIHSPAQEN</sequence>
<evidence type="ECO:0000313" key="3">
    <source>
        <dbReference type="EMBL" id="EGF29844.1"/>
    </source>
</evidence>
<dbReference type="Pfam" id="PF00884">
    <property type="entry name" value="Sulfatase"/>
    <property type="match status" value="1"/>
</dbReference>
<dbReference type="PANTHER" id="PTHR43751:SF3">
    <property type="entry name" value="SULFATASE N-TERMINAL DOMAIN-CONTAINING PROTEIN"/>
    <property type="match status" value="1"/>
</dbReference>
<feature type="compositionally biased region" description="Basic and acidic residues" evidence="1">
    <location>
        <begin position="495"/>
        <end position="504"/>
    </location>
</feature>
<dbReference type="GO" id="GO:0004065">
    <property type="term" value="F:arylsulfatase activity"/>
    <property type="evidence" value="ECO:0007669"/>
    <property type="project" value="UniProtKB-EC"/>
</dbReference>
<dbReference type="PATRIC" id="fig|991778.3.peg.145"/>
<keyword evidence="3" id="KW-0378">Hydrolase</keyword>
<evidence type="ECO:0000259" key="2">
    <source>
        <dbReference type="Pfam" id="PF00884"/>
    </source>
</evidence>
<dbReference type="EMBL" id="AFAR01000006">
    <property type="protein sequence ID" value="EGF29844.1"/>
    <property type="molecule type" value="Genomic_DNA"/>
</dbReference>
<evidence type="ECO:0000256" key="1">
    <source>
        <dbReference type="SAM" id="MobiDB-lite"/>
    </source>
</evidence>
<proteinExistence type="predicted"/>
<evidence type="ECO:0000313" key="4">
    <source>
        <dbReference type="Proteomes" id="UP000006222"/>
    </source>
</evidence>
<name>F2AKH0_RHOBT</name>
<dbReference type="Gene3D" id="3.40.720.10">
    <property type="entry name" value="Alkaline Phosphatase, subunit A"/>
    <property type="match status" value="1"/>
</dbReference>
<dbReference type="InterPro" id="IPR017850">
    <property type="entry name" value="Alkaline_phosphatase_core_sf"/>
</dbReference>
<feature type="region of interest" description="Disordered" evidence="1">
    <location>
        <begin position="495"/>
        <end position="515"/>
    </location>
</feature>
<accession>F2AKH0</accession>
<dbReference type="PANTHER" id="PTHR43751">
    <property type="entry name" value="SULFATASE"/>
    <property type="match status" value="1"/>
</dbReference>
<dbReference type="EC" id="3.1.6.1" evidence="3"/>
<reference evidence="3 4" key="1">
    <citation type="journal article" date="2013" name="Mar. Genomics">
        <title>Expression of sulfatases in Rhodopirellula baltica and the diversity of sulfatases in the genus Rhodopirellula.</title>
        <authorList>
            <person name="Wegner C.E."/>
            <person name="Richter-Heitmann T."/>
            <person name="Klindworth A."/>
            <person name="Klockow C."/>
            <person name="Richter M."/>
            <person name="Achstetter T."/>
            <person name="Glockner F.O."/>
            <person name="Harder J."/>
        </authorList>
    </citation>
    <scope>NUCLEOTIDE SEQUENCE [LARGE SCALE GENOMIC DNA]</scope>
    <source>
        <strain evidence="3 4">WH47</strain>
    </source>
</reference>
<dbReference type="InterPro" id="IPR052701">
    <property type="entry name" value="GAG_Ulvan_Degrading_Sulfatases"/>
</dbReference>
<feature type="domain" description="Sulfatase N-terminal" evidence="2">
    <location>
        <begin position="131"/>
        <end position="398"/>
    </location>
</feature>
<dbReference type="AlphaFoldDB" id="F2AKH0"/>